<name>A0A1B6M6N4_9HEMI</name>
<feature type="region of interest" description="Disordered" evidence="1">
    <location>
        <begin position="13"/>
        <end position="40"/>
    </location>
</feature>
<feature type="compositionally biased region" description="Polar residues" evidence="1">
    <location>
        <begin position="14"/>
        <end position="32"/>
    </location>
</feature>
<evidence type="ECO:0000256" key="1">
    <source>
        <dbReference type="SAM" id="MobiDB-lite"/>
    </source>
</evidence>
<dbReference type="AlphaFoldDB" id="A0A1B6M6N4"/>
<dbReference type="EMBL" id="GEBQ01008378">
    <property type="protein sequence ID" value="JAT31599.1"/>
    <property type="molecule type" value="Transcribed_RNA"/>
</dbReference>
<organism evidence="2">
    <name type="scientific">Graphocephala atropunctata</name>
    <dbReference type="NCBI Taxonomy" id="36148"/>
    <lineage>
        <taxon>Eukaryota</taxon>
        <taxon>Metazoa</taxon>
        <taxon>Ecdysozoa</taxon>
        <taxon>Arthropoda</taxon>
        <taxon>Hexapoda</taxon>
        <taxon>Insecta</taxon>
        <taxon>Pterygota</taxon>
        <taxon>Neoptera</taxon>
        <taxon>Paraneoptera</taxon>
        <taxon>Hemiptera</taxon>
        <taxon>Auchenorrhyncha</taxon>
        <taxon>Membracoidea</taxon>
        <taxon>Cicadellidae</taxon>
        <taxon>Cicadellinae</taxon>
        <taxon>Cicadellini</taxon>
        <taxon>Graphocephala</taxon>
    </lineage>
</organism>
<proteinExistence type="predicted"/>
<gene>
    <name evidence="2" type="ORF">g.7690</name>
</gene>
<sequence length="198" mass="23110">MAVRGYWDHYGKLSNKSLQTPPRSNSVQQSRSQTKDRKLISEESKGCKNFRTYTKCDQVFGVLPKNRVSSKEFSRYTRLPAIGNIPEDRPKLLRQLTYTVLQPVYVRGPPETVKFSPIRESKKSGQKIWKKKRLLPNRTRTQEEVLKELAERKRRMQEKFSRSVHGNRVQVSEKLIDTSQQIQVGDSEKVKAAFWIDV</sequence>
<accession>A0A1B6M6N4</accession>
<protein>
    <submittedName>
        <fullName evidence="2">Uncharacterized protein</fullName>
    </submittedName>
</protein>
<evidence type="ECO:0000313" key="2">
    <source>
        <dbReference type="EMBL" id="JAT31599.1"/>
    </source>
</evidence>
<reference evidence="2" key="1">
    <citation type="submission" date="2015-11" db="EMBL/GenBank/DDBJ databases">
        <title>De novo transcriptome assembly of four potential Pierce s Disease insect vectors from Arizona vineyards.</title>
        <authorList>
            <person name="Tassone E.E."/>
        </authorList>
    </citation>
    <scope>NUCLEOTIDE SEQUENCE</scope>
</reference>